<evidence type="ECO:0000313" key="7">
    <source>
        <dbReference type="EMBL" id="TXC83985.1"/>
    </source>
</evidence>
<evidence type="ECO:0000259" key="5">
    <source>
        <dbReference type="PROSITE" id="PS50931"/>
    </source>
</evidence>
<feature type="domain" description="HTH lysR-type" evidence="5">
    <location>
        <begin position="3"/>
        <end position="60"/>
    </location>
</feature>
<name>A0A5C6VK65_9BURK</name>
<dbReference type="Gene3D" id="3.40.190.290">
    <property type="match status" value="1"/>
</dbReference>
<keyword evidence="9" id="KW-1185">Reference proteome</keyword>
<comment type="caution">
    <text evidence="7">The sequence shown here is derived from an EMBL/GenBank/DDBJ whole genome shotgun (WGS) entry which is preliminary data.</text>
</comment>
<dbReference type="SUPFAM" id="SSF46785">
    <property type="entry name" value="Winged helix' DNA-binding domain"/>
    <property type="match status" value="1"/>
</dbReference>
<accession>A0A5C6VK65</accession>
<keyword evidence="4" id="KW-0804">Transcription</keyword>
<keyword evidence="3" id="KW-0238">DNA-binding</keyword>
<reference evidence="7 8" key="1">
    <citation type="journal article" date="2018" name="Int. J. Syst. Evol. Microbiol.">
        <title>Paraburkholderia azotifigens sp. nov., a nitrogen-fixing bacterium isolated from paddy soil.</title>
        <authorList>
            <person name="Choi G.M."/>
            <person name="Im W.T."/>
        </authorList>
    </citation>
    <scope>NUCLEOTIDE SEQUENCE [LARGE SCALE GENOMIC DNA]</scope>
    <source>
        <strain evidence="7 8">NF 2-5-3</strain>
    </source>
</reference>
<evidence type="ECO:0000256" key="2">
    <source>
        <dbReference type="ARBA" id="ARBA00023015"/>
    </source>
</evidence>
<reference evidence="6 9" key="3">
    <citation type="submission" date="2024-01" db="EMBL/GenBank/DDBJ databases">
        <title>The diversity of rhizobia nodulating Mimosa spp. in eleven states of Brazil covering several biomes is determined by host plant, location, and edaphic factors.</title>
        <authorList>
            <person name="Rouws L."/>
            <person name="Barauna A."/>
            <person name="Beukes C."/>
            <person name="De Faria S.M."/>
            <person name="Gross E."/>
            <person name="Dos Reis Junior F.B."/>
            <person name="Simon M."/>
            <person name="Maluk M."/>
            <person name="Odee D.W."/>
            <person name="Kenicer G."/>
            <person name="Young J.P.W."/>
            <person name="Reis V.M."/>
            <person name="Zilli J."/>
            <person name="James E.K."/>
        </authorList>
    </citation>
    <scope>NUCLEOTIDE SEQUENCE [LARGE SCALE GENOMIC DNA]</scope>
    <source>
        <strain evidence="6 9">JPY530</strain>
    </source>
</reference>
<dbReference type="CDD" id="cd08475">
    <property type="entry name" value="PBP2_CrgA_like_6"/>
    <property type="match status" value="1"/>
</dbReference>
<dbReference type="PANTHER" id="PTHR30537">
    <property type="entry name" value="HTH-TYPE TRANSCRIPTIONAL REGULATOR"/>
    <property type="match status" value="1"/>
</dbReference>
<dbReference type="Pfam" id="PF03466">
    <property type="entry name" value="LysR_substrate"/>
    <property type="match status" value="1"/>
</dbReference>
<dbReference type="InterPro" id="IPR036390">
    <property type="entry name" value="WH_DNA-bd_sf"/>
</dbReference>
<proteinExistence type="inferred from homology"/>
<evidence type="ECO:0000256" key="1">
    <source>
        <dbReference type="ARBA" id="ARBA00009437"/>
    </source>
</evidence>
<evidence type="ECO:0000256" key="4">
    <source>
        <dbReference type="ARBA" id="ARBA00023163"/>
    </source>
</evidence>
<dbReference type="EMBL" id="VOQS01000003">
    <property type="protein sequence ID" value="TXC83985.1"/>
    <property type="molecule type" value="Genomic_DNA"/>
</dbReference>
<dbReference type="Proteomes" id="UP000321776">
    <property type="component" value="Unassembled WGS sequence"/>
</dbReference>
<evidence type="ECO:0000256" key="3">
    <source>
        <dbReference type="ARBA" id="ARBA00023125"/>
    </source>
</evidence>
<dbReference type="Gene3D" id="1.10.10.10">
    <property type="entry name" value="Winged helix-like DNA-binding domain superfamily/Winged helix DNA-binding domain"/>
    <property type="match status" value="1"/>
</dbReference>
<dbReference type="Proteomes" id="UP001481677">
    <property type="component" value="Unassembled WGS sequence"/>
</dbReference>
<evidence type="ECO:0000313" key="6">
    <source>
        <dbReference type="EMBL" id="MEM5343707.1"/>
    </source>
</evidence>
<dbReference type="GO" id="GO:0003677">
    <property type="term" value="F:DNA binding"/>
    <property type="evidence" value="ECO:0007669"/>
    <property type="project" value="UniProtKB-KW"/>
</dbReference>
<dbReference type="InterPro" id="IPR005119">
    <property type="entry name" value="LysR_subst-bd"/>
</dbReference>
<dbReference type="PROSITE" id="PS50931">
    <property type="entry name" value="HTH_LYSR"/>
    <property type="match status" value="1"/>
</dbReference>
<dbReference type="SUPFAM" id="SSF53850">
    <property type="entry name" value="Periplasmic binding protein-like II"/>
    <property type="match status" value="1"/>
</dbReference>
<dbReference type="FunFam" id="1.10.10.10:FF:000001">
    <property type="entry name" value="LysR family transcriptional regulator"/>
    <property type="match status" value="1"/>
</dbReference>
<reference evidence="7" key="2">
    <citation type="submission" date="2019-08" db="EMBL/GenBank/DDBJ databases">
        <authorList>
            <person name="Im W.-T."/>
        </authorList>
    </citation>
    <scope>NUCLEOTIDE SEQUENCE</scope>
    <source>
        <strain evidence="7">NF 2-5-3</strain>
    </source>
</reference>
<keyword evidence="2" id="KW-0805">Transcription regulation</keyword>
<gene>
    <name evidence="7" type="ORF">FRZ40_27005</name>
    <name evidence="6" type="ORF">V4C56_29325</name>
</gene>
<dbReference type="PRINTS" id="PR00039">
    <property type="entry name" value="HTHLYSR"/>
</dbReference>
<sequence>MADRLDGVMTFVQVVEAGSFAVAAERLNLTRSAVGKVIARLETRLGVRLIHRTTRSQSLTEDGQAYYERCVRALAELEAAEAELEGGRRTPRGRLRVSLPLAFGQLCVAPVLMNLARRHPKLQIDMSFSDRMVDLVEEGFDLAVRIGELRDSASLAARRLGVQYTSIGAAPSYLAQHGMPSSLDEMDGRDGIVYARAGALVPWDLHDEQSGQVKRVKIRPQLSMDDVQAIASAAIAGFGLARIPSWLLARYVKTGELVLVKGRCSLPPQDIHVVWPQTRYMASKTRCAIDALVAGIPALIED</sequence>
<dbReference type="Pfam" id="PF00126">
    <property type="entry name" value="HTH_1"/>
    <property type="match status" value="1"/>
</dbReference>
<dbReference type="RefSeq" id="WP_028366335.1">
    <property type="nucleotide sequence ID" value="NZ_JAZHFZ010000030.1"/>
</dbReference>
<evidence type="ECO:0000313" key="8">
    <source>
        <dbReference type="Proteomes" id="UP000321776"/>
    </source>
</evidence>
<protein>
    <submittedName>
        <fullName evidence="7">LysR family transcriptional regulator</fullName>
    </submittedName>
</protein>
<dbReference type="InterPro" id="IPR036388">
    <property type="entry name" value="WH-like_DNA-bd_sf"/>
</dbReference>
<dbReference type="AlphaFoldDB" id="A0A5C6VK65"/>
<organism evidence="7 8">
    <name type="scientific">Paraburkholderia azotifigens</name>
    <dbReference type="NCBI Taxonomy" id="2057004"/>
    <lineage>
        <taxon>Bacteria</taxon>
        <taxon>Pseudomonadati</taxon>
        <taxon>Pseudomonadota</taxon>
        <taxon>Betaproteobacteria</taxon>
        <taxon>Burkholderiales</taxon>
        <taxon>Burkholderiaceae</taxon>
        <taxon>Paraburkholderia</taxon>
    </lineage>
</organism>
<comment type="similarity">
    <text evidence="1">Belongs to the LysR transcriptional regulatory family.</text>
</comment>
<dbReference type="InterPro" id="IPR058163">
    <property type="entry name" value="LysR-type_TF_proteobact-type"/>
</dbReference>
<dbReference type="PANTHER" id="PTHR30537:SF5">
    <property type="entry name" value="HTH-TYPE TRANSCRIPTIONAL ACTIVATOR TTDR-RELATED"/>
    <property type="match status" value="1"/>
</dbReference>
<dbReference type="InterPro" id="IPR000847">
    <property type="entry name" value="LysR_HTH_N"/>
</dbReference>
<evidence type="ECO:0000313" key="9">
    <source>
        <dbReference type="Proteomes" id="UP001481677"/>
    </source>
</evidence>
<dbReference type="EMBL" id="JAZHGA010000026">
    <property type="protein sequence ID" value="MEM5343707.1"/>
    <property type="molecule type" value="Genomic_DNA"/>
</dbReference>
<dbReference type="GO" id="GO:0003700">
    <property type="term" value="F:DNA-binding transcription factor activity"/>
    <property type="evidence" value="ECO:0007669"/>
    <property type="project" value="InterPro"/>
</dbReference>